<dbReference type="AlphaFoldDB" id="A0A1H4X6B3"/>
<keyword evidence="4 9" id="KW-0028">Amino-acid biosynthesis</keyword>
<dbReference type="RefSeq" id="WP_090970561.1">
    <property type="nucleotide sequence ID" value="NZ_FNRT01000002.1"/>
</dbReference>
<evidence type="ECO:0000256" key="8">
    <source>
        <dbReference type="ARBA" id="ARBA00023239"/>
    </source>
</evidence>
<dbReference type="InterPro" id="IPR045186">
    <property type="entry name" value="Indole-3-glycerol_P_synth"/>
</dbReference>
<gene>
    <name evidence="9" type="primary">trpC</name>
    <name evidence="11" type="ORF">SAMN04489844_3470</name>
</gene>
<evidence type="ECO:0000256" key="9">
    <source>
        <dbReference type="HAMAP-Rule" id="MF_00134"/>
    </source>
</evidence>
<dbReference type="InterPro" id="IPR013785">
    <property type="entry name" value="Aldolase_TIM"/>
</dbReference>
<dbReference type="FunFam" id="3.20.20.70:FF:000024">
    <property type="entry name" value="Indole-3-glycerol phosphate synthase"/>
    <property type="match status" value="1"/>
</dbReference>
<dbReference type="Gene3D" id="3.20.20.70">
    <property type="entry name" value="Aldolase class I"/>
    <property type="match status" value="1"/>
</dbReference>
<dbReference type="Pfam" id="PF00218">
    <property type="entry name" value="IGPS"/>
    <property type="match status" value="1"/>
</dbReference>
<comment type="pathway">
    <text evidence="2 9">Amino-acid biosynthesis; L-tryptophan biosynthesis; L-tryptophan from chorismate: step 4/5.</text>
</comment>
<dbReference type="GO" id="GO:0004640">
    <property type="term" value="F:phosphoribosylanthranilate isomerase activity"/>
    <property type="evidence" value="ECO:0007669"/>
    <property type="project" value="TreeGrafter"/>
</dbReference>
<evidence type="ECO:0000259" key="10">
    <source>
        <dbReference type="Pfam" id="PF00218"/>
    </source>
</evidence>
<proteinExistence type="inferred from homology"/>
<dbReference type="GO" id="GO:0004425">
    <property type="term" value="F:indole-3-glycerol-phosphate synthase activity"/>
    <property type="evidence" value="ECO:0007669"/>
    <property type="project" value="UniProtKB-UniRule"/>
</dbReference>
<dbReference type="InterPro" id="IPR013798">
    <property type="entry name" value="Indole-3-glycerol_P_synth_dom"/>
</dbReference>
<dbReference type="OrthoDB" id="9804217at2"/>
<evidence type="ECO:0000313" key="11">
    <source>
        <dbReference type="EMBL" id="SED01252.1"/>
    </source>
</evidence>
<dbReference type="CDD" id="cd00331">
    <property type="entry name" value="IGPS"/>
    <property type="match status" value="1"/>
</dbReference>
<dbReference type="STRING" id="402596.SAMN04489844_3470"/>
<evidence type="ECO:0000256" key="4">
    <source>
        <dbReference type="ARBA" id="ARBA00022605"/>
    </source>
</evidence>
<dbReference type="GO" id="GO:0000162">
    <property type="term" value="P:L-tryptophan biosynthetic process"/>
    <property type="evidence" value="ECO:0007669"/>
    <property type="project" value="UniProtKB-UniRule"/>
</dbReference>
<dbReference type="EMBL" id="FNRT01000002">
    <property type="protein sequence ID" value="SED01252.1"/>
    <property type="molecule type" value="Genomic_DNA"/>
</dbReference>
<evidence type="ECO:0000256" key="2">
    <source>
        <dbReference type="ARBA" id="ARBA00004696"/>
    </source>
</evidence>
<dbReference type="PROSITE" id="PS00614">
    <property type="entry name" value="IGPS"/>
    <property type="match status" value="1"/>
</dbReference>
<protein>
    <recommendedName>
        <fullName evidence="9">Indole-3-glycerol phosphate synthase</fullName>
        <shortName evidence="9">IGPS</shortName>
        <ecNumber evidence="9">4.1.1.48</ecNumber>
    </recommendedName>
</protein>
<comment type="catalytic activity">
    <reaction evidence="1 9">
        <text>1-(2-carboxyphenylamino)-1-deoxy-D-ribulose 5-phosphate + H(+) = (1S,2R)-1-C-(indol-3-yl)glycerol 3-phosphate + CO2 + H2O</text>
        <dbReference type="Rhea" id="RHEA:23476"/>
        <dbReference type="ChEBI" id="CHEBI:15377"/>
        <dbReference type="ChEBI" id="CHEBI:15378"/>
        <dbReference type="ChEBI" id="CHEBI:16526"/>
        <dbReference type="ChEBI" id="CHEBI:58613"/>
        <dbReference type="ChEBI" id="CHEBI:58866"/>
        <dbReference type="EC" id="4.1.1.48"/>
    </reaction>
</comment>
<keyword evidence="6 9" id="KW-0822">Tryptophan biosynthesis</keyword>
<keyword evidence="12" id="KW-1185">Reference proteome</keyword>
<accession>A0A1H4X6B3</accession>
<name>A0A1H4X6B3_9ACTN</name>
<dbReference type="InterPro" id="IPR001468">
    <property type="entry name" value="Indole-3-GlycerolPSynthase_CS"/>
</dbReference>
<dbReference type="InterPro" id="IPR011060">
    <property type="entry name" value="RibuloseP-bd_barrel"/>
</dbReference>
<dbReference type="EC" id="4.1.1.48" evidence="9"/>
<dbReference type="Proteomes" id="UP000198742">
    <property type="component" value="Unassembled WGS sequence"/>
</dbReference>
<dbReference type="PANTHER" id="PTHR22854:SF2">
    <property type="entry name" value="INDOLE-3-GLYCEROL-PHOSPHATE SYNTHASE"/>
    <property type="match status" value="1"/>
</dbReference>
<keyword evidence="7 9" id="KW-0057">Aromatic amino acid biosynthesis</keyword>
<evidence type="ECO:0000256" key="6">
    <source>
        <dbReference type="ARBA" id="ARBA00022822"/>
    </source>
</evidence>
<dbReference type="HAMAP" id="MF_00134_B">
    <property type="entry name" value="IGPS_B"/>
    <property type="match status" value="1"/>
</dbReference>
<evidence type="ECO:0000256" key="5">
    <source>
        <dbReference type="ARBA" id="ARBA00022793"/>
    </source>
</evidence>
<evidence type="ECO:0000256" key="7">
    <source>
        <dbReference type="ARBA" id="ARBA00023141"/>
    </source>
</evidence>
<sequence>MPATGTVLDDIIAGVREDLARREAALPLGELLAHLADAPAPRDPMPHFRARGSSVIAEVKRKSPSKGALADIPDPAALATAYSRGGAAAISVLTEERRFGGSLDDLRTVRAAVDTPILRKDFIVETYQLVEARAAGADLALLIVAALDDDTLRRLHDEAGELGLTVLVEVHDESETERALALDAELIGVNSRNLKTLDVDPGVFGRLAPQIHDDVVKVAESGITGVPDVQRFVSEGAGVVLVGEALVKDGDPEAAVRAMTGVTTP</sequence>
<dbReference type="NCBIfam" id="NF001369">
    <property type="entry name" value="PRK00278.1-1"/>
    <property type="match status" value="1"/>
</dbReference>
<reference evidence="12" key="1">
    <citation type="submission" date="2016-10" db="EMBL/GenBank/DDBJ databases">
        <authorList>
            <person name="Varghese N."/>
            <person name="Submissions S."/>
        </authorList>
    </citation>
    <scope>NUCLEOTIDE SEQUENCE [LARGE SCALE GENOMIC DNA]</scope>
    <source>
        <strain evidence="12">DSM 22017</strain>
    </source>
</reference>
<dbReference type="PANTHER" id="PTHR22854">
    <property type="entry name" value="TRYPTOPHAN BIOSYNTHESIS PROTEIN"/>
    <property type="match status" value="1"/>
</dbReference>
<evidence type="ECO:0000256" key="1">
    <source>
        <dbReference type="ARBA" id="ARBA00001633"/>
    </source>
</evidence>
<organism evidence="11 12">
    <name type="scientific">Nocardioides exalbidus</name>
    <dbReference type="NCBI Taxonomy" id="402596"/>
    <lineage>
        <taxon>Bacteria</taxon>
        <taxon>Bacillati</taxon>
        <taxon>Actinomycetota</taxon>
        <taxon>Actinomycetes</taxon>
        <taxon>Propionibacteriales</taxon>
        <taxon>Nocardioidaceae</taxon>
        <taxon>Nocardioides</taxon>
    </lineage>
</organism>
<comment type="similarity">
    <text evidence="3 9">Belongs to the TrpC family.</text>
</comment>
<feature type="domain" description="Indole-3-glycerol phosphate synthase" evidence="10">
    <location>
        <begin position="8"/>
        <end position="258"/>
    </location>
</feature>
<keyword evidence="8 9" id="KW-0456">Lyase</keyword>
<evidence type="ECO:0000313" key="12">
    <source>
        <dbReference type="Proteomes" id="UP000198742"/>
    </source>
</evidence>
<dbReference type="UniPathway" id="UPA00035">
    <property type="reaction ID" value="UER00043"/>
</dbReference>
<evidence type="ECO:0000256" key="3">
    <source>
        <dbReference type="ARBA" id="ARBA00008737"/>
    </source>
</evidence>
<keyword evidence="5 9" id="KW-0210">Decarboxylase</keyword>
<dbReference type="SUPFAM" id="SSF51366">
    <property type="entry name" value="Ribulose-phoshate binding barrel"/>
    <property type="match status" value="1"/>
</dbReference>